<protein>
    <recommendedName>
        <fullName evidence="3">SpoIIAA-like</fullName>
    </recommendedName>
</protein>
<name>A0A2K8L0K1_MARES</name>
<dbReference type="Proteomes" id="UP000231701">
    <property type="component" value="Chromosome"/>
</dbReference>
<organism evidence="1 2">
    <name type="scientific">Mariprofundus aestuarium</name>
    <dbReference type="NCBI Taxonomy" id="1921086"/>
    <lineage>
        <taxon>Bacteria</taxon>
        <taxon>Pseudomonadati</taxon>
        <taxon>Pseudomonadota</taxon>
        <taxon>Candidatius Mariprofundia</taxon>
        <taxon>Mariprofundales</taxon>
        <taxon>Mariprofundaceae</taxon>
        <taxon>Mariprofundus</taxon>
    </lineage>
</organism>
<evidence type="ECO:0008006" key="3">
    <source>
        <dbReference type="Google" id="ProtNLM"/>
    </source>
</evidence>
<dbReference type="EMBL" id="CP018799">
    <property type="protein sequence ID" value="ATX79729.1"/>
    <property type="molecule type" value="Genomic_DNA"/>
</dbReference>
<evidence type="ECO:0000313" key="1">
    <source>
        <dbReference type="EMBL" id="ATX79729.1"/>
    </source>
</evidence>
<evidence type="ECO:0000313" key="2">
    <source>
        <dbReference type="Proteomes" id="UP000231701"/>
    </source>
</evidence>
<gene>
    <name evidence="1" type="ORF">Ga0123461_1312</name>
</gene>
<sequence>MSFITTLDKEKKLLAIKSKGEIDIQRIDSIRTEIKSLLDGTEGWDLLINHSESTMKNLDYHQMNSVTNKSKVALDALKLRRFVLVVNTNDYGHGRMWEILMSDKMSADTHAFKTIEQANQFLEESE</sequence>
<dbReference type="AlphaFoldDB" id="A0A2K8L0K1"/>
<proteinExistence type="predicted"/>
<keyword evidence="2" id="KW-1185">Reference proteome</keyword>
<accession>A0A2K8L0K1</accession>
<dbReference type="KEGG" id="maes:Ga0123461_1312"/>
<reference evidence="1 2" key="1">
    <citation type="submission" date="2016-12" db="EMBL/GenBank/DDBJ databases">
        <title>Isolation and genomic insights into novel planktonic Zetaproteobacteria from stratified waters of the Chesapeake Bay.</title>
        <authorList>
            <person name="McAllister S.M."/>
            <person name="Kato S."/>
            <person name="Chan C.S."/>
            <person name="Chiu B.K."/>
            <person name="Field E.K."/>
        </authorList>
    </citation>
    <scope>NUCLEOTIDE SEQUENCE [LARGE SCALE GENOMIC DNA]</scope>
    <source>
        <strain evidence="1 2">CP-5</strain>
    </source>
</reference>